<dbReference type="PANTHER" id="PTHR30273">
    <property type="entry name" value="PERIPLASMIC SIGNAL SENSOR AND SIGMA FACTOR ACTIVATOR FECR-RELATED"/>
    <property type="match status" value="1"/>
</dbReference>
<evidence type="ECO:0000259" key="1">
    <source>
        <dbReference type="Pfam" id="PF04773"/>
    </source>
</evidence>
<evidence type="ECO:0000259" key="2">
    <source>
        <dbReference type="Pfam" id="PF16220"/>
    </source>
</evidence>
<dbReference type="STRING" id="428990.SAMN06295987_1195"/>
<evidence type="ECO:0000313" key="4">
    <source>
        <dbReference type="Proteomes" id="UP000190989"/>
    </source>
</evidence>
<feature type="domain" description="FecR protein" evidence="1">
    <location>
        <begin position="142"/>
        <end position="234"/>
    </location>
</feature>
<dbReference type="Gene3D" id="2.60.120.1440">
    <property type="match status" value="1"/>
</dbReference>
<evidence type="ECO:0000313" key="3">
    <source>
        <dbReference type="EMBL" id="SLK12392.1"/>
    </source>
</evidence>
<dbReference type="InterPro" id="IPR032623">
    <property type="entry name" value="FecR_N"/>
</dbReference>
<feature type="domain" description="FecR N-terminal" evidence="2">
    <location>
        <begin position="21"/>
        <end position="59"/>
    </location>
</feature>
<proteinExistence type="predicted"/>
<gene>
    <name evidence="3" type="ORF">SAMN06295987_1195</name>
</gene>
<protein>
    <submittedName>
        <fullName evidence="3">FecR family protein</fullName>
    </submittedName>
</protein>
<keyword evidence="4" id="KW-1185">Reference proteome</keyword>
<dbReference type="EMBL" id="FVZE01000019">
    <property type="protein sequence ID" value="SLK12392.1"/>
    <property type="molecule type" value="Genomic_DNA"/>
</dbReference>
<name>A0A1U6IWN6_9SPHN</name>
<reference evidence="4" key="1">
    <citation type="submission" date="2017-02" db="EMBL/GenBank/DDBJ databases">
        <authorList>
            <person name="Varghese N."/>
            <person name="Submissions S."/>
        </authorList>
    </citation>
    <scope>NUCLEOTIDE SEQUENCE [LARGE SCALE GENOMIC DNA]</scope>
    <source>
        <strain evidence="4">SM117</strain>
    </source>
</reference>
<dbReference type="Proteomes" id="UP000190989">
    <property type="component" value="Unassembled WGS sequence"/>
</dbReference>
<dbReference type="Pfam" id="PF04773">
    <property type="entry name" value="FecR"/>
    <property type="match status" value="1"/>
</dbReference>
<sequence>MVIRIGAFRHYEDRIDEIQAQAAFWVARENSGRIREAERIELREWLARSPAHELEYTLADSLYADETLTAALKTAPRLAAQRRALPVKAALEWVQQGLAAIAWPKLVAASLCLALCLASASVLFQPTPDAPAEDSRLARGMVLETRPGERLLVQLPDGSRVELGGDTSAEARFTPTERHFALRRGDAHFDVAHDTSRPFLIQTKRAGVRVVGTRFLISQLDEDTRVDVYDGTVEIRPDSDETSKLLLKRGSRVMIGRDVTITHFDATDENDWRNGWVDEAQISLGDLAKLVERRSGERIVIDNDLTQLKLSGRFRINRPDDLLEKLGHAYGFKKIYKDNTYYLVDGN</sequence>
<dbReference type="InterPro" id="IPR006860">
    <property type="entry name" value="FecR"/>
</dbReference>
<dbReference type="PIRSF" id="PIRSF018266">
    <property type="entry name" value="FecR"/>
    <property type="match status" value="1"/>
</dbReference>
<organism evidence="3 4">
    <name type="scientific">Novosphingobium mathurense</name>
    <dbReference type="NCBI Taxonomy" id="428990"/>
    <lineage>
        <taxon>Bacteria</taxon>
        <taxon>Pseudomonadati</taxon>
        <taxon>Pseudomonadota</taxon>
        <taxon>Alphaproteobacteria</taxon>
        <taxon>Sphingomonadales</taxon>
        <taxon>Sphingomonadaceae</taxon>
        <taxon>Novosphingobium</taxon>
    </lineage>
</organism>
<accession>A0A1U6IWN6</accession>
<dbReference type="RefSeq" id="WP_079732049.1">
    <property type="nucleotide sequence ID" value="NZ_FVZE01000019.1"/>
</dbReference>
<dbReference type="PANTHER" id="PTHR30273:SF2">
    <property type="entry name" value="PROTEIN FECR"/>
    <property type="match status" value="1"/>
</dbReference>
<dbReference type="InterPro" id="IPR012373">
    <property type="entry name" value="Ferrdict_sens_TM"/>
</dbReference>
<dbReference type="Pfam" id="PF16220">
    <property type="entry name" value="DUF4880"/>
    <property type="match status" value="1"/>
</dbReference>
<dbReference type="GO" id="GO:0016989">
    <property type="term" value="F:sigma factor antagonist activity"/>
    <property type="evidence" value="ECO:0007669"/>
    <property type="project" value="TreeGrafter"/>
</dbReference>
<dbReference type="AlphaFoldDB" id="A0A1U6IWN6"/>